<organism evidence="1">
    <name type="scientific">Picea glauca</name>
    <name type="common">White spruce</name>
    <name type="synonym">Pinus glauca</name>
    <dbReference type="NCBI Taxonomy" id="3330"/>
    <lineage>
        <taxon>Eukaryota</taxon>
        <taxon>Viridiplantae</taxon>
        <taxon>Streptophyta</taxon>
        <taxon>Embryophyta</taxon>
        <taxon>Tracheophyta</taxon>
        <taxon>Spermatophyta</taxon>
        <taxon>Pinopsida</taxon>
        <taxon>Pinidae</taxon>
        <taxon>Conifers I</taxon>
        <taxon>Pinales</taxon>
        <taxon>Pinaceae</taxon>
        <taxon>Picea</taxon>
    </lineage>
</organism>
<sequence length="79" mass="9367">MHLRIMRQAHSACQVVPVREVVGDACPDSDLLRAHQILGAGNKFAWNRFHKKLSFYIKMDFLFTEDWHFMNFLYELVEP</sequence>
<keyword evidence="1" id="KW-0496">Mitochondrion</keyword>
<dbReference type="EMBL" id="LKAM01000006">
    <property type="protein sequence ID" value="KUM47893.1"/>
    <property type="molecule type" value="Genomic_DNA"/>
</dbReference>
<reference evidence="1" key="1">
    <citation type="journal article" date="2015" name="Genome Biol. Evol.">
        <title>Organellar Genomes of White Spruce (Picea glauca): Assembly and Annotation.</title>
        <authorList>
            <person name="Jackman S.D."/>
            <person name="Warren R.L."/>
            <person name="Gibb E.A."/>
            <person name="Vandervalk B.P."/>
            <person name="Mohamadi H."/>
            <person name="Chu J."/>
            <person name="Raymond A."/>
            <person name="Pleasance S."/>
            <person name="Coope R."/>
            <person name="Wildung M.R."/>
            <person name="Ritland C.E."/>
            <person name="Bousquet J."/>
            <person name="Jones S.J."/>
            <person name="Bohlmann J."/>
            <person name="Birol I."/>
        </authorList>
    </citation>
    <scope>NUCLEOTIDE SEQUENCE [LARGE SCALE GENOMIC DNA]</scope>
    <source>
        <tissue evidence="1">Flushing bud</tissue>
    </source>
</reference>
<gene>
    <name evidence="1" type="ORF">ABT39_MTgene4888</name>
</gene>
<comment type="caution">
    <text evidence="1">The sequence shown here is derived from an EMBL/GenBank/DDBJ whole genome shotgun (WGS) entry which is preliminary data.</text>
</comment>
<name>A0A101LZ57_PICGL</name>
<proteinExistence type="predicted"/>
<protein>
    <submittedName>
        <fullName evidence="1">Uncharacterized protein</fullName>
    </submittedName>
</protein>
<evidence type="ECO:0000313" key="1">
    <source>
        <dbReference type="EMBL" id="KUM47893.1"/>
    </source>
</evidence>
<dbReference type="AlphaFoldDB" id="A0A101LZ57"/>
<accession>A0A101LZ57</accession>
<geneLocation type="mitochondrion" evidence="1"/>